<dbReference type="PANTHER" id="PTHR46085">
    <property type="entry name" value="ARFGAP/RECO-RELATED"/>
    <property type="match status" value="1"/>
</dbReference>
<keyword evidence="1" id="KW-0862">Zinc</keyword>
<dbReference type="InterPro" id="IPR038508">
    <property type="entry name" value="ArfGAP_dom_sf"/>
</dbReference>
<dbReference type="InterPro" id="IPR001164">
    <property type="entry name" value="ArfGAP_dom"/>
</dbReference>
<feature type="domain" description="Arf-GAP" evidence="3">
    <location>
        <begin position="9"/>
        <end position="132"/>
    </location>
</feature>
<dbReference type="Pfam" id="PF01412">
    <property type="entry name" value="ArfGap"/>
    <property type="match status" value="1"/>
</dbReference>
<name>A0ABP0Q1W1_9DINO</name>
<gene>
    <name evidence="4" type="ORF">CCMP2556_LOCUS40074</name>
</gene>
<feature type="compositionally biased region" description="Basic and acidic residues" evidence="2">
    <location>
        <begin position="240"/>
        <end position="257"/>
    </location>
</feature>
<keyword evidence="1" id="KW-0863">Zinc-finger</keyword>
<dbReference type="Gene3D" id="1.10.220.150">
    <property type="entry name" value="Arf GTPase activating protein"/>
    <property type="match status" value="1"/>
</dbReference>
<dbReference type="PANTHER" id="PTHR46085:SF3">
    <property type="entry name" value="ARF GTPASE ACTIVATING PROTEIN"/>
    <property type="match status" value="1"/>
</dbReference>
<dbReference type="InterPro" id="IPR044820">
    <property type="entry name" value="AGD14-like"/>
</dbReference>
<evidence type="ECO:0000313" key="5">
    <source>
        <dbReference type="Proteomes" id="UP001642484"/>
    </source>
</evidence>
<evidence type="ECO:0000256" key="2">
    <source>
        <dbReference type="SAM" id="MobiDB-lite"/>
    </source>
</evidence>
<sequence length="337" mass="37529">MAETDKATARELQRIRRLPKNRVCPNCLKEESLGFGAVCTTFKTFICHDCKSAHQSFSHRCKSVQMSVWTMEEVKSLDESNGGGNAAAERHFLSRLTEKERVKQGSSPDAYKRFIERAYIKLRWAEAEVTEGDTQAALPKLESAPAESMEQSDEKPRKSRKSRRQREGKLRSPDGPDGKSVPLQEADHWQLQQHSQLEPESASYASYGWLSYEPVENYWGWDQHAGPCASYPSMMAPSAHWKEDPPGSPRKEQEEPRGPPSVSTASPPFSAASWSTAWSTPTAKAASLPLDPTNPWAEDVLQLCEKHGQNVAGRFDLSPVMAGRSSQLVRNCGAVPK</sequence>
<feature type="region of interest" description="Disordered" evidence="2">
    <location>
        <begin position="132"/>
        <end position="182"/>
    </location>
</feature>
<evidence type="ECO:0000259" key="3">
    <source>
        <dbReference type="PROSITE" id="PS50115"/>
    </source>
</evidence>
<dbReference type="PROSITE" id="PS50115">
    <property type="entry name" value="ARFGAP"/>
    <property type="match status" value="1"/>
</dbReference>
<keyword evidence="5" id="KW-1185">Reference proteome</keyword>
<organism evidence="4 5">
    <name type="scientific">Durusdinium trenchii</name>
    <dbReference type="NCBI Taxonomy" id="1381693"/>
    <lineage>
        <taxon>Eukaryota</taxon>
        <taxon>Sar</taxon>
        <taxon>Alveolata</taxon>
        <taxon>Dinophyceae</taxon>
        <taxon>Suessiales</taxon>
        <taxon>Symbiodiniaceae</taxon>
        <taxon>Durusdinium</taxon>
    </lineage>
</organism>
<comment type="caution">
    <text evidence="4">The sequence shown here is derived from an EMBL/GenBank/DDBJ whole genome shotgun (WGS) entry which is preliminary data.</text>
</comment>
<proteinExistence type="predicted"/>
<evidence type="ECO:0000256" key="1">
    <source>
        <dbReference type="PROSITE-ProRule" id="PRU00288"/>
    </source>
</evidence>
<keyword evidence="1" id="KW-0479">Metal-binding</keyword>
<dbReference type="EMBL" id="CAXAMN010023906">
    <property type="protein sequence ID" value="CAK9082006.1"/>
    <property type="molecule type" value="Genomic_DNA"/>
</dbReference>
<dbReference type="SMART" id="SM00105">
    <property type="entry name" value="ArfGap"/>
    <property type="match status" value="1"/>
</dbReference>
<dbReference type="SUPFAM" id="SSF57863">
    <property type="entry name" value="ArfGap/RecO-like zinc finger"/>
    <property type="match status" value="1"/>
</dbReference>
<dbReference type="InterPro" id="IPR037278">
    <property type="entry name" value="ARFGAP/RecO"/>
</dbReference>
<evidence type="ECO:0000313" key="4">
    <source>
        <dbReference type="EMBL" id="CAK9082006.1"/>
    </source>
</evidence>
<dbReference type="Proteomes" id="UP001642484">
    <property type="component" value="Unassembled WGS sequence"/>
</dbReference>
<feature type="compositionally biased region" description="Low complexity" evidence="2">
    <location>
        <begin position="260"/>
        <end position="287"/>
    </location>
</feature>
<protein>
    <recommendedName>
        <fullName evidence="3">Arf-GAP domain-containing protein</fullName>
    </recommendedName>
</protein>
<reference evidence="4 5" key="1">
    <citation type="submission" date="2024-02" db="EMBL/GenBank/DDBJ databases">
        <authorList>
            <person name="Chen Y."/>
            <person name="Shah S."/>
            <person name="Dougan E. K."/>
            <person name="Thang M."/>
            <person name="Chan C."/>
        </authorList>
    </citation>
    <scope>NUCLEOTIDE SEQUENCE [LARGE SCALE GENOMIC DNA]</scope>
</reference>
<feature type="compositionally biased region" description="Basic and acidic residues" evidence="2">
    <location>
        <begin position="165"/>
        <end position="177"/>
    </location>
</feature>
<accession>A0ABP0Q1W1</accession>
<feature type="region of interest" description="Disordered" evidence="2">
    <location>
        <begin position="232"/>
        <end position="292"/>
    </location>
</feature>